<accession>A0ABU9CFM9</accession>
<dbReference type="EMBL" id="JBBUTH010000004">
    <property type="protein sequence ID" value="MEK8050678.1"/>
    <property type="molecule type" value="Genomic_DNA"/>
</dbReference>
<dbReference type="Proteomes" id="UP001365405">
    <property type="component" value="Unassembled WGS sequence"/>
</dbReference>
<comment type="caution">
    <text evidence="2">The sequence shown here is derived from an EMBL/GenBank/DDBJ whole genome shotgun (WGS) entry which is preliminary data.</text>
</comment>
<protein>
    <recommendedName>
        <fullName evidence="1">UPF0434 protein AACH10_10540</fullName>
    </recommendedName>
</protein>
<dbReference type="Pfam" id="PF03966">
    <property type="entry name" value="Trm112p"/>
    <property type="match status" value="1"/>
</dbReference>
<comment type="similarity">
    <text evidence="1">Belongs to the UPF0434 family.</text>
</comment>
<dbReference type="RefSeq" id="WP_341410455.1">
    <property type="nucleotide sequence ID" value="NZ_JBBUTH010000004.1"/>
</dbReference>
<name>A0ABU9CFM9_9BURK</name>
<reference evidence="2 3" key="1">
    <citation type="submission" date="2024-04" db="EMBL/GenBank/DDBJ databases">
        <title>Novel species of the genus Ideonella isolated from streams.</title>
        <authorList>
            <person name="Lu H."/>
        </authorList>
    </citation>
    <scope>NUCLEOTIDE SEQUENCE [LARGE SCALE GENOMIC DNA]</scope>
    <source>
        <strain evidence="2 3">DXS22W</strain>
    </source>
</reference>
<evidence type="ECO:0000256" key="1">
    <source>
        <dbReference type="HAMAP-Rule" id="MF_01187"/>
    </source>
</evidence>
<evidence type="ECO:0000313" key="2">
    <source>
        <dbReference type="EMBL" id="MEK8050678.1"/>
    </source>
</evidence>
<evidence type="ECO:0000313" key="3">
    <source>
        <dbReference type="Proteomes" id="UP001365405"/>
    </source>
</evidence>
<proteinExistence type="inferred from homology"/>
<dbReference type="Gene3D" id="2.20.25.10">
    <property type="match status" value="1"/>
</dbReference>
<dbReference type="PANTHER" id="PTHR33505">
    <property type="entry name" value="ZGC:162634"/>
    <property type="match status" value="1"/>
</dbReference>
<dbReference type="InterPro" id="IPR005651">
    <property type="entry name" value="Trm112-like"/>
</dbReference>
<dbReference type="SUPFAM" id="SSF158997">
    <property type="entry name" value="Trm112p-like"/>
    <property type="match status" value="1"/>
</dbReference>
<sequence length="71" mass="7519">MDHRLIDLLVCPVCKGPLQLARNAAGQPQELQCPADRLGFAVRDGIPVMLESEARVLDGELASPPSAPTLG</sequence>
<organism evidence="2 3">
    <name type="scientific">Pseudaquabacterium inlustre</name>
    <dbReference type="NCBI Taxonomy" id="2984192"/>
    <lineage>
        <taxon>Bacteria</taxon>
        <taxon>Pseudomonadati</taxon>
        <taxon>Pseudomonadota</taxon>
        <taxon>Betaproteobacteria</taxon>
        <taxon>Burkholderiales</taxon>
        <taxon>Sphaerotilaceae</taxon>
        <taxon>Pseudaquabacterium</taxon>
    </lineage>
</organism>
<dbReference type="PANTHER" id="PTHR33505:SF4">
    <property type="entry name" value="PROTEIN PREY, MITOCHONDRIAL"/>
    <property type="match status" value="1"/>
</dbReference>
<gene>
    <name evidence="2" type="ORF">AACH10_10540</name>
</gene>
<keyword evidence="3" id="KW-1185">Reference proteome</keyword>
<dbReference type="HAMAP" id="MF_01187">
    <property type="entry name" value="UPF0434"/>
    <property type="match status" value="1"/>
</dbReference>